<gene>
    <name evidence="1" type="ORF">HMPREF1536_02347</name>
</gene>
<organism evidence="1 2">
    <name type="scientific">Parabacteroides gordonii MS-1 = DSM 23371</name>
    <dbReference type="NCBI Taxonomy" id="1203610"/>
    <lineage>
        <taxon>Bacteria</taxon>
        <taxon>Pseudomonadati</taxon>
        <taxon>Bacteroidota</taxon>
        <taxon>Bacteroidia</taxon>
        <taxon>Bacteroidales</taxon>
        <taxon>Tannerellaceae</taxon>
        <taxon>Parabacteroides</taxon>
    </lineage>
</organism>
<evidence type="ECO:0000313" key="1">
    <source>
        <dbReference type="EMBL" id="KKB56711.1"/>
    </source>
</evidence>
<dbReference type="HOGENOM" id="CLU_923950_0_0_10"/>
<evidence type="ECO:0008006" key="3">
    <source>
        <dbReference type="Google" id="ProtNLM"/>
    </source>
</evidence>
<comment type="caution">
    <text evidence="1">The sequence shown here is derived from an EMBL/GenBank/DDBJ whole genome shotgun (WGS) entry which is preliminary data.</text>
</comment>
<dbReference type="Proteomes" id="UP000033035">
    <property type="component" value="Unassembled WGS sequence"/>
</dbReference>
<keyword evidence="2" id="KW-1185">Reference proteome</keyword>
<reference evidence="1 2" key="1">
    <citation type="submission" date="2013-04" db="EMBL/GenBank/DDBJ databases">
        <title>The Genome Sequence of Parabacteroides gordonii DSM 23371.</title>
        <authorList>
            <consortium name="The Broad Institute Genomics Platform"/>
            <person name="Earl A."/>
            <person name="Ward D."/>
            <person name="Feldgarden M."/>
            <person name="Gevers D."/>
            <person name="Martens E."/>
            <person name="Sakamoto M."/>
            <person name="Benno Y."/>
            <person name="Suzuki N."/>
            <person name="Matsunaga N."/>
            <person name="Koshihara K."/>
            <person name="Seki M."/>
            <person name="Komiya H."/>
            <person name="Walker B."/>
            <person name="Young S."/>
            <person name="Zeng Q."/>
            <person name="Gargeya S."/>
            <person name="Fitzgerald M."/>
            <person name="Haas B."/>
            <person name="Abouelleil A."/>
            <person name="Allen A.W."/>
            <person name="Alvarado L."/>
            <person name="Arachchi H.M."/>
            <person name="Berlin A.M."/>
            <person name="Chapman S.B."/>
            <person name="Gainer-Dewar J."/>
            <person name="Goldberg J."/>
            <person name="Griggs A."/>
            <person name="Gujja S."/>
            <person name="Hansen M."/>
            <person name="Howarth C."/>
            <person name="Imamovic A."/>
            <person name="Ireland A."/>
            <person name="Larimer J."/>
            <person name="McCowan C."/>
            <person name="Murphy C."/>
            <person name="Pearson M."/>
            <person name="Poon T.W."/>
            <person name="Priest M."/>
            <person name="Roberts A."/>
            <person name="Saif S."/>
            <person name="Shea T."/>
            <person name="Sisk P."/>
            <person name="Sykes S."/>
            <person name="Wortman J."/>
            <person name="Nusbaum C."/>
            <person name="Birren B."/>
        </authorList>
    </citation>
    <scope>NUCLEOTIDE SEQUENCE [LARGE SCALE GENOMIC DNA]</scope>
    <source>
        <strain evidence="1 2">MS-1</strain>
    </source>
</reference>
<dbReference type="AlphaFoldDB" id="A0A0F5JFW0"/>
<proteinExistence type="predicted"/>
<protein>
    <recommendedName>
        <fullName evidence="3">TolB-like 6-blade propeller-like</fullName>
    </recommendedName>
</protein>
<dbReference type="PROSITE" id="PS51257">
    <property type="entry name" value="PROKAR_LIPOPROTEIN"/>
    <property type="match status" value="1"/>
</dbReference>
<name>A0A0F5JFW0_9BACT</name>
<dbReference type="STRING" id="1203610.HMPREF1536_02347"/>
<dbReference type="EMBL" id="AQHW01000014">
    <property type="protein sequence ID" value="KKB56711.1"/>
    <property type="molecule type" value="Genomic_DNA"/>
</dbReference>
<evidence type="ECO:0000313" key="2">
    <source>
        <dbReference type="Proteomes" id="UP000033035"/>
    </source>
</evidence>
<dbReference type="Pfam" id="PF15869">
    <property type="entry name" value="TolB_like"/>
    <property type="match status" value="1"/>
</dbReference>
<dbReference type="RefSeq" id="WP_028728104.1">
    <property type="nucleotide sequence ID" value="NZ_AUAE01000026.1"/>
</dbReference>
<sequence>MKINDILIVILFFMFLLSCEHKETDPKNHFKHAFNIKAKKLNVNTYKLNSFGRMIPFEDHQCIIKENYLGQSLLDKIYYTKDSLQSFAQLGEGPDESIMPRLMQKKDKSSINIFDLQKKQIVTKDLSKNISDITKLKCMPLSIIQTKYGYIVSGLLDKNENDNNRYAILNNEGEFIKSFGGFPKDGNESGIKSKTLAYQGWIVYNPLLDRFASVTSSGAIFELYQVNATPNLIKSYHDIYPIYINDSSPGINSIKHGQENVIGYTDIYATDKYIYTLYSGKKLAQHNNEGMMDAMLSNNILIYNWNGECVCRLFSDKKLFNICITDDDKELIAIGWEKDFCLYSFNLSKVL</sequence>
<dbReference type="PATRIC" id="fig|1203610.3.peg.2410"/>
<accession>A0A0F5JFW0</accession>